<reference evidence="1" key="1">
    <citation type="submission" date="2020-07" db="EMBL/GenBank/DDBJ databases">
        <authorList>
            <person name="Pettersson B.M.F."/>
            <person name="Behra P.R.K."/>
            <person name="Ramesh M."/>
            <person name="Das S."/>
            <person name="Dasgupta S."/>
            <person name="Kirsebom L.A."/>
        </authorList>
    </citation>
    <scope>NUCLEOTIDE SEQUENCE</scope>
    <source>
        <strain evidence="1">DSM 44242</strain>
    </source>
</reference>
<reference evidence="2 4" key="3">
    <citation type="submission" date="2024-04" db="EMBL/GenBank/DDBJ databases">
        <title>Genomic Markers of Mycobacteria.</title>
        <authorList>
            <person name="Soliman M.S."/>
            <person name="Elkholy A."/>
            <person name="Soliman N.S."/>
            <person name="Abbas A."/>
            <person name="Khayrat S."/>
            <person name="Shawky S."/>
        </authorList>
    </citation>
    <scope>NUCLEOTIDE SEQUENCE [LARGE SCALE GENOMIC DNA]</scope>
    <source>
        <strain evidence="2 4">Egy-CU-AM5</strain>
    </source>
</reference>
<dbReference type="EMBL" id="JBDLOU010000096">
    <property type="protein sequence ID" value="MEX3742330.1"/>
    <property type="molecule type" value="Genomic_DNA"/>
</dbReference>
<dbReference type="AlphaFoldDB" id="A0AAW5SYW3"/>
<dbReference type="SUPFAM" id="SSF54909">
    <property type="entry name" value="Dimeric alpha+beta barrel"/>
    <property type="match status" value="1"/>
</dbReference>
<name>A0AAW5SYW3_9MYCO</name>
<dbReference type="RefSeq" id="WP_036449829.1">
    <property type="nucleotide sequence ID" value="NZ_JACKVC010000009.1"/>
</dbReference>
<keyword evidence="4" id="KW-1185">Reference proteome</keyword>
<evidence type="ECO:0000313" key="4">
    <source>
        <dbReference type="Proteomes" id="UP001558474"/>
    </source>
</evidence>
<comment type="caution">
    <text evidence="1">The sequence shown here is derived from an EMBL/GenBank/DDBJ whole genome shotgun (WGS) entry which is preliminary data.</text>
</comment>
<dbReference type="InterPro" id="IPR011008">
    <property type="entry name" value="Dimeric_a/b-barrel"/>
</dbReference>
<sequence length="242" mass="26282">MEKVIVLLRAEHSDQQWCERLRTRVAGELLALGLPGLAVNVRDDAVRESLMTLTTLDPPVVAVVSLWVQQYYGDQTGRALEVLAAECDSIAAYLVTESVPMPAPVTAVGERTDGLANIALLRRPADLDEATWLHRWHLDHTSVAIETQDTFGYTQNTVVRALTEDAPAIDGIVEELFRQGAVSDLHAFFGASDDDDLADRMRRMVASTDAFGASSNIDTVPTSRYVYATPFAGGLAAPAPTE</sequence>
<evidence type="ECO:0000313" key="3">
    <source>
        <dbReference type="Proteomes" id="UP001141659"/>
    </source>
</evidence>
<proteinExistence type="predicted"/>
<organism evidence="1 3">
    <name type="scientific">Mycolicibacterium porcinum</name>
    <dbReference type="NCBI Taxonomy" id="39693"/>
    <lineage>
        <taxon>Bacteria</taxon>
        <taxon>Bacillati</taxon>
        <taxon>Actinomycetota</taxon>
        <taxon>Actinomycetes</taxon>
        <taxon>Mycobacteriales</taxon>
        <taxon>Mycobacteriaceae</taxon>
        <taxon>Mycolicibacterium</taxon>
    </lineage>
</organism>
<gene>
    <name evidence="2" type="ORF">ABFW12_29245</name>
    <name evidence="1" type="ORF">H5P34_05605</name>
</gene>
<accession>A0AAW5SYW3</accession>
<dbReference type="EMBL" id="JACKVC010000009">
    <property type="protein sequence ID" value="MCV7387516.1"/>
    <property type="molecule type" value="Genomic_DNA"/>
</dbReference>
<dbReference type="Proteomes" id="UP001141659">
    <property type="component" value="Unassembled WGS sequence"/>
</dbReference>
<reference evidence="1" key="2">
    <citation type="journal article" date="2022" name="BMC Genomics">
        <title>Comparative genome analysis of mycobacteria focusing on tRNA and non-coding RNA.</title>
        <authorList>
            <person name="Behra P.R.K."/>
            <person name="Pettersson B.M.F."/>
            <person name="Ramesh M."/>
            <person name="Das S."/>
            <person name="Dasgupta S."/>
            <person name="Kirsebom L.A."/>
        </authorList>
    </citation>
    <scope>NUCLEOTIDE SEQUENCE</scope>
    <source>
        <strain evidence="1">DSM 44242</strain>
    </source>
</reference>
<dbReference type="Proteomes" id="UP001558474">
    <property type="component" value="Unassembled WGS sequence"/>
</dbReference>
<evidence type="ECO:0000313" key="1">
    <source>
        <dbReference type="EMBL" id="MCV7387516.1"/>
    </source>
</evidence>
<evidence type="ECO:0000313" key="2">
    <source>
        <dbReference type="EMBL" id="MEX3742330.1"/>
    </source>
</evidence>
<protein>
    <submittedName>
        <fullName evidence="1">EthD domain-containing protein</fullName>
    </submittedName>
</protein>